<proteinExistence type="predicted"/>
<reference evidence="2" key="1">
    <citation type="journal article" date="2014" name="Front. Microbiol.">
        <title>High frequency of phylogenetically diverse reductive dehalogenase-homologous genes in deep subseafloor sedimentary metagenomes.</title>
        <authorList>
            <person name="Kawai M."/>
            <person name="Futagami T."/>
            <person name="Toyoda A."/>
            <person name="Takaki Y."/>
            <person name="Nishi S."/>
            <person name="Hori S."/>
            <person name="Arai W."/>
            <person name="Tsubouchi T."/>
            <person name="Morono Y."/>
            <person name="Uchiyama I."/>
            <person name="Ito T."/>
            <person name="Fujiyama A."/>
            <person name="Inagaki F."/>
            <person name="Takami H."/>
        </authorList>
    </citation>
    <scope>NUCLEOTIDE SEQUENCE</scope>
    <source>
        <strain evidence="2">Expedition CK06-06</strain>
    </source>
</reference>
<dbReference type="EMBL" id="BARS01049401">
    <property type="protein sequence ID" value="GAG32539.1"/>
    <property type="molecule type" value="Genomic_DNA"/>
</dbReference>
<feature type="compositionally biased region" description="Low complexity" evidence="1">
    <location>
        <begin position="78"/>
        <end position="97"/>
    </location>
</feature>
<organism evidence="2">
    <name type="scientific">marine sediment metagenome</name>
    <dbReference type="NCBI Taxonomy" id="412755"/>
    <lineage>
        <taxon>unclassified sequences</taxon>
        <taxon>metagenomes</taxon>
        <taxon>ecological metagenomes</taxon>
    </lineage>
</organism>
<gene>
    <name evidence="2" type="ORF">S01H1_73897</name>
</gene>
<feature type="region of interest" description="Disordered" evidence="1">
    <location>
        <begin position="76"/>
        <end position="108"/>
    </location>
</feature>
<dbReference type="AlphaFoldDB" id="X0WNK2"/>
<protein>
    <submittedName>
        <fullName evidence="2">Uncharacterized protein</fullName>
    </submittedName>
</protein>
<sequence>MEKIGVSFSINVSQIEKERLYAGKLGKYLDCTVFIEPVADQYGQNGMITQNVSKEERAQGVKGPILGNAKIFWSENGMQQQQQQQPQPQQMQQIQQPVDDFVADDIPF</sequence>
<comment type="caution">
    <text evidence="2">The sequence shown here is derived from an EMBL/GenBank/DDBJ whole genome shotgun (WGS) entry which is preliminary data.</text>
</comment>
<evidence type="ECO:0000256" key="1">
    <source>
        <dbReference type="SAM" id="MobiDB-lite"/>
    </source>
</evidence>
<accession>X0WNK2</accession>
<name>X0WNK2_9ZZZZ</name>
<evidence type="ECO:0000313" key="2">
    <source>
        <dbReference type="EMBL" id="GAG32539.1"/>
    </source>
</evidence>